<evidence type="ECO:0000313" key="3">
    <source>
        <dbReference type="Proteomes" id="UP000007800"/>
    </source>
</evidence>
<evidence type="ECO:0000256" key="1">
    <source>
        <dbReference type="SAM" id="MobiDB-lite"/>
    </source>
</evidence>
<dbReference type="RefSeq" id="XP_002779921.1">
    <property type="nucleotide sequence ID" value="XM_002779875.1"/>
</dbReference>
<dbReference type="EMBL" id="GG676384">
    <property type="protein sequence ID" value="EER11716.1"/>
    <property type="molecule type" value="Genomic_DNA"/>
</dbReference>
<dbReference type="GeneID" id="9047140"/>
<organism evidence="3">
    <name type="scientific">Perkinsus marinus (strain ATCC 50983 / TXsc)</name>
    <dbReference type="NCBI Taxonomy" id="423536"/>
    <lineage>
        <taxon>Eukaryota</taxon>
        <taxon>Sar</taxon>
        <taxon>Alveolata</taxon>
        <taxon>Perkinsozoa</taxon>
        <taxon>Perkinsea</taxon>
        <taxon>Perkinsida</taxon>
        <taxon>Perkinsidae</taxon>
        <taxon>Perkinsus</taxon>
    </lineage>
</organism>
<reference evidence="2 3" key="1">
    <citation type="submission" date="2008-07" db="EMBL/GenBank/DDBJ databases">
        <authorList>
            <person name="El-Sayed N."/>
            <person name="Caler E."/>
            <person name="Inman J."/>
            <person name="Amedeo P."/>
            <person name="Hass B."/>
            <person name="Wortman J."/>
        </authorList>
    </citation>
    <scope>NUCLEOTIDE SEQUENCE [LARGE SCALE GENOMIC DNA]</scope>
    <source>
        <strain evidence="3">ATCC 50983 / TXsc</strain>
    </source>
</reference>
<dbReference type="InParanoid" id="C5KV01"/>
<protein>
    <submittedName>
        <fullName evidence="2">Uncharacterized protein</fullName>
    </submittedName>
</protein>
<sequence length="210" mass="22357">MQHAQRSARSVEVEKFPVGEASQDNCGDAVIVENNSEELPYVVEMVEGSPPVIATVRSAKTKRSGGGGLSLLSVRMSELGPKGENDKENIAVVETIVEETEAERIAQSKERQPLKPSAFQPKIIPLNPGATPSKIGKPRNPGVIPATTPLTMFKPHRVRQLAQVFTASACAAAARSPKKTAVEIVVKPRIKNPISLRALGRLDGGNPNGA</sequence>
<dbReference type="Proteomes" id="UP000007800">
    <property type="component" value="Unassembled WGS sequence"/>
</dbReference>
<feature type="region of interest" description="Disordered" evidence="1">
    <location>
        <begin position="119"/>
        <end position="141"/>
    </location>
</feature>
<keyword evidence="3" id="KW-1185">Reference proteome</keyword>
<gene>
    <name evidence="2" type="ORF">Pmar_PMAR002319</name>
</gene>
<dbReference type="AlphaFoldDB" id="C5KV01"/>
<name>C5KV01_PERM5</name>
<proteinExistence type="predicted"/>
<evidence type="ECO:0000313" key="2">
    <source>
        <dbReference type="EMBL" id="EER11716.1"/>
    </source>
</evidence>
<accession>C5KV01</accession>